<evidence type="ECO:0000313" key="5">
    <source>
        <dbReference type="EMBL" id="SFL16048.1"/>
    </source>
</evidence>
<proteinExistence type="predicted"/>
<evidence type="ECO:0000313" key="6">
    <source>
        <dbReference type="Proteomes" id="UP000199533"/>
    </source>
</evidence>
<dbReference type="NCBIfam" id="NF033517">
    <property type="entry name" value="transpos_IS66"/>
    <property type="match status" value="1"/>
</dbReference>
<sequence>MTAMKSLAQLDQLNLDADAKTQVAGIVQTLLDQAQQEIRVQELKIQALTMELAHLRHIRFGKKNESLSSVQPSLFEEFVLADIAAIGAEIEQIDATAKTNAPKSPRARADRQPLPDHLPRIEYRHEPVSCQCGQCGRDLVKISEDVTEQLDVESARFFVHRHIRPQYACKSCETVTAEPVPPAIIDGGMAAPGLLAWVMTNKYLNHLPLYRIEQIAAREQVMLPRSTLAEWVGRTGVALQSLVDRLIWHLLKGGTLHADETPVAQLEPGNGKTRKAYLWAYRSNDLDPGPRIIIFDYQAGRSGRHAHNFLQNWQGHLLVDDYGGYKSLFSRTTSPCTELACWAHARRKFFDLHAANNSPMAFEALQRIGDLYAIESEGKQLTIEARQQLRAEKSLPVLDALHDWLMQIRMQIANGGASAKALDYTLKRWPSLVRYAHTGNLPIDNNPVENAIRPIAIGKKNWLFTGSERAGQRAANIQTLFATAQLNGLDPTAWLKEILVKLPTWPNSRIDELLPLNT</sequence>
<dbReference type="PANTHER" id="PTHR33678:SF1">
    <property type="entry name" value="BLL1576 PROTEIN"/>
    <property type="match status" value="1"/>
</dbReference>
<dbReference type="InterPro" id="IPR024474">
    <property type="entry name" value="Znf_dom_IS66"/>
</dbReference>
<reference evidence="6" key="1">
    <citation type="submission" date="2016-10" db="EMBL/GenBank/DDBJ databases">
        <authorList>
            <person name="Varghese N."/>
            <person name="Submissions S."/>
        </authorList>
    </citation>
    <scope>NUCLEOTIDE SEQUENCE [LARGE SCALE GENOMIC DNA]</scope>
    <source>
        <strain evidence="6">Nm69</strain>
    </source>
</reference>
<feature type="domain" description="Transposase IS66 zinc-finger binding" evidence="2">
    <location>
        <begin position="130"/>
        <end position="173"/>
    </location>
</feature>
<accession>A0A1I4FDT0</accession>
<dbReference type="InterPro" id="IPR004291">
    <property type="entry name" value="Transposase_IS66_central"/>
</dbReference>
<dbReference type="PANTHER" id="PTHR33678">
    <property type="entry name" value="BLL1576 PROTEIN"/>
    <property type="match status" value="1"/>
</dbReference>
<keyword evidence="6" id="KW-1185">Reference proteome</keyword>
<evidence type="ECO:0000259" key="3">
    <source>
        <dbReference type="Pfam" id="PF13007"/>
    </source>
</evidence>
<dbReference type="Proteomes" id="UP000199533">
    <property type="component" value="Unassembled WGS sequence"/>
</dbReference>
<dbReference type="STRING" id="52441.SAMN05216302_103627"/>
<dbReference type="Pfam" id="PF13007">
    <property type="entry name" value="LZ_Tnp_IS66"/>
    <property type="match status" value="1"/>
</dbReference>
<dbReference type="Pfam" id="PF03050">
    <property type="entry name" value="DDE_Tnp_IS66"/>
    <property type="match status" value="1"/>
</dbReference>
<dbReference type="InterPro" id="IPR039552">
    <property type="entry name" value="IS66_C"/>
</dbReference>
<evidence type="ECO:0000259" key="4">
    <source>
        <dbReference type="Pfam" id="PF13817"/>
    </source>
</evidence>
<feature type="domain" description="Transposase IS66 central" evidence="1">
    <location>
        <begin position="188"/>
        <end position="472"/>
    </location>
</feature>
<evidence type="ECO:0000259" key="1">
    <source>
        <dbReference type="Pfam" id="PF03050"/>
    </source>
</evidence>
<dbReference type="Pfam" id="PF13817">
    <property type="entry name" value="DDE_Tnp_IS66_C"/>
    <property type="match status" value="1"/>
</dbReference>
<evidence type="ECO:0000259" key="2">
    <source>
        <dbReference type="Pfam" id="PF13005"/>
    </source>
</evidence>
<dbReference type="EMBL" id="FOSP01000036">
    <property type="protein sequence ID" value="SFL16048.1"/>
    <property type="molecule type" value="Genomic_DNA"/>
</dbReference>
<dbReference type="InterPro" id="IPR024463">
    <property type="entry name" value="Transposase_TnpC_homeodom"/>
</dbReference>
<dbReference type="AlphaFoldDB" id="A0A1I4FDT0"/>
<dbReference type="Pfam" id="PF13005">
    <property type="entry name" value="zf-IS66"/>
    <property type="match status" value="1"/>
</dbReference>
<name>A0A1I4FDT0_9PROT</name>
<feature type="domain" description="Transposase TnpC homeodomain" evidence="3">
    <location>
        <begin position="48"/>
        <end position="122"/>
    </location>
</feature>
<dbReference type="InterPro" id="IPR052344">
    <property type="entry name" value="Transposase-related"/>
</dbReference>
<gene>
    <name evidence="5" type="ORF">SAMN05216302_103627</name>
</gene>
<protein>
    <submittedName>
        <fullName evidence="5">Transposase</fullName>
    </submittedName>
</protein>
<feature type="domain" description="Transposase IS66 C-terminal" evidence="4">
    <location>
        <begin position="479"/>
        <end position="515"/>
    </location>
</feature>
<organism evidence="5 6">
    <name type="scientific">Nitrosomonas aestuarii</name>
    <dbReference type="NCBI Taxonomy" id="52441"/>
    <lineage>
        <taxon>Bacteria</taxon>
        <taxon>Pseudomonadati</taxon>
        <taxon>Pseudomonadota</taxon>
        <taxon>Betaproteobacteria</taxon>
        <taxon>Nitrosomonadales</taxon>
        <taxon>Nitrosomonadaceae</taxon>
        <taxon>Nitrosomonas</taxon>
    </lineage>
</organism>